<organism evidence="1">
    <name type="scientific">Arundo donax</name>
    <name type="common">Giant reed</name>
    <name type="synonym">Donax arundinaceus</name>
    <dbReference type="NCBI Taxonomy" id="35708"/>
    <lineage>
        <taxon>Eukaryota</taxon>
        <taxon>Viridiplantae</taxon>
        <taxon>Streptophyta</taxon>
        <taxon>Embryophyta</taxon>
        <taxon>Tracheophyta</taxon>
        <taxon>Spermatophyta</taxon>
        <taxon>Magnoliopsida</taxon>
        <taxon>Liliopsida</taxon>
        <taxon>Poales</taxon>
        <taxon>Poaceae</taxon>
        <taxon>PACMAD clade</taxon>
        <taxon>Arundinoideae</taxon>
        <taxon>Arundineae</taxon>
        <taxon>Arundo</taxon>
    </lineage>
</organism>
<sequence>MRGEGTKIDRWFIVLHKCFFGTVASGNLKSLQDACSYYA</sequence>
<reference evidence="1" key="2">
    <citation type="journal article" date="2015" name="Data Brief">
        <title>Shoot transcriptome of the giant reed, Arundo donax.</title>
        <authorList>
            <person name="Barrero R.A."/>
            <person name="Guerrero F.D."/>
            <person name="Moolhuijzen P."/>
            <person name="Goolsby J.A."/>
            <person name="Tidwell J."/>
            <person name="Bellgard S.E."/>
            <person name="Bellgard M.I."/>
        </authorList>
    </citation>
    <scope>NUCLEOTIDE SEQUENCE</scope>
    <source>
        <tissue evidence="1">Shoot tissue taken approximately 20 cm above the soil surface</tissue>
    </source>
</reference>
<dbReference type="EMBL" id="GBRH01232699">
    <property type="protein sequence ID" value="JAD65196.1"/>
    <property type="molecule type" value="Transcribed_RNA"/>
</dbReference>
<name>A0A0A9BPC1_ARUDO</name>
<protein>
    <submittedName>
        <fullName evidence="1">Uncharacterized protein</fullName>
    </submittedName>
</protein>
<accession>A0A0A9BPC1</accession>
<dbReference type="AlphaFoldDB" id="A0A0A9BPC1"/>
<reference evidence="1" key="1">
    <citation type="submission" date="2014-09" db="EMBL/GenBank/DDBJ databases">
        <authorList>
            <person name="Magalhaes I.L.F."/>
            <person name="Oliveira U."/>
            <person name="Santos F.R."/>
            <person name="Vidigal T.H.D.A."/>
            <person name="Brescovit A.D."/>
            <person name="Santos A.J."/>
        </authorList>
    </citation>
    <scope>NUCLEOTIDE SEQUENCE</scope>
    <source>
        <tissue evidence="1">Shoot tissue taken approximately 20 cm above the soil surface</tissue>
    </source>
</reference>
<evidence type="ECO:0000313" key="1">
    <source>
        <dbReference type="EMBL" id="JAD65196.1"/>
    </source>
</evidence>
<proteinExistence type="predicted"/>